<dbReference type="Pfam" id="PF25809">
    <property type="entry name" value="STEEP1"/>
    <property type="match status" value="1"/>
</dbReference>
<dbReference type="GO" id="GO:0090158">
    <property type="term" value="P:endoplasmic reticulum membrane organization"/>
    <property type="evidence" value="ECO:0007669"/>
    <property type="project" value="TreeGrafter"/>
</dbReference>
<dbReference type="AlphaFoldDB" id="A0A183CI66"/>
<proteinExistence type="inferred from homology"/>
<reference evidence="6" key="2">
    <citation type="submission" date="2014-05" db="EMBL/GenBank/DDBJ databases">
        <title>The genome and life-stage specific transcriptomes of Globodera pallida elucidate key aspects of plant parasitism by a cyst nematode.</title>
        <authorList>
            <person name="Cotton J.A."/>
            <person name="Lilley C.J."/>
            <person name="Jones L.M."/>
            <person name="Kikuchi T."/>
            <person name="Reid A.J."/>
            <person name="Thorpe P."/>
            <person name="Tsai I.J."/>
            <person name="Beasley H."/>
            <person name="Blok V."/>
            <person name="Cock P.J.A."/>
            <person name="Van den Akker S.E."/>
            <person name="Holroyd N."/>
            <person name="Hunt M."/>
            <person name="Mantelin S."/>
            <person name="Naghra H."/>
            <person name="Pain A."/>
            <person name="Palomares-Rius J.E."/>
            <person name="Zarowiecki M."/>
            <person name="Berriman M."/>
            <person name="Jones J.T."/>
            <person name="Urwin P.E."/>
        </authorList>
    </citation>
    <scope>NUCLEOTIDE SEQUENCE [LARGE SCALE GENOMIC DNA]</scope>
    <source>
        <strain evidence="6">Lindley</strain>
    </source>
</reference>
<dbReference type="Gene3D" id="6.10.250.1710">
    <property type="match status" value="1"/>
</dbReference>
<protein>
    <recommendedName>
        <fullName evidence="3">STING ER exit protein</fullName>
    </recommendedName>
</protein>
<dbReference type="InterPro" id="IPR057965">
    <property type="entry name" value="STEEP1_dom"/>
</dbReference>
<feature type="region of interest" description="Disordered" evidence="4">
    <location>
        <begin position="318"/>
        <end position="347"/>
    </location>
</feature>
<name>A0A183CI66_GLOPA</name>
<dbReference type="GO" id="GO:0006888">
    <property type="term" value="P:endoplasmic reticulum to Golgi vesicle-mediated transport"/>
    <property type="evidence" value="ECO:0007669"/>
    <property type="project" value="TreeGrafter"/>
</dbReference>
<evidence type="ECO:0000256" key="3">
    <source>
        <dbReference type="ARBA" id="ARBA00024237"/>
    </source>
</evidence>
<evidence type="ECO:0000256" key="4">
    <source>
        <dbReference type="SAM" id="MobiDB-lite"/>
    </source>
</evidence>
<sequence>MSLFGKIFGGKKQEVVPTTQEALQKLQEREDMFQKKQDFLEKKIETEVATARTHAAKNKRLALQALKRKKGYEKQLEHIAGVLNTIHHQKSALENASMNSDVLSVVADSTKALKKAHNEMDADKVHDLMEEIAEQQEVANEIATAISNPVGLQNDIDDEELMKELNEMEEARSALAARVIDPKLTVAKTFCDQGETLYIRRPEGMEQQYRKNCSNCKAPLFYQHPFNQLSVIFIFRNALLSAKEMGGLAGKSEEEKSRKVTLTKHVRNHGKVGSVTVSTIEEEDEEVEARELNESYSMNARIVEEAMRRKGMIRKRMLGQEEEDEEQLAVGEGAVDRKKKATKGTLL</sequence>
<evidence type="ECO:0000256" key="1">
    <source>
        <dbReference type="ARBA" id="ARBA00006190"/>
    </source>
</evidence>
<dbReference type="PANTHER" id="PTHR46355">
    <property type="entry name" value="UPF0428 PROTEIN CXORF56"/>
    <property type="match status" value="1"/>
</dbReference>
<feature type="compositionally biased region" description="Basic residues" evidence="4">
    <location>
        <begin position="337"/>
        <end position="347"/>
    </location>
</feature>
<accession>A0A183CI66</accession>
<evidence type="ECO:0000313" key="7">
    <source>
        <dbReference type="WBParaSite" id="GPLIN_001257200"/>
    </source>
</evidence>
<dbReference type="WBParaSite" id="GPLIN_001257200">
    <property type="protein sequence ID" value="GPLIN_001257200"/>
    <property type="gene ID" value="GPLIN_001257200"/>
</dbReference>
<dbReference type="Proteomes" id="UP000050741">
    <property type="component" value="Unassembled WGS sequence"/>
</dbReference>
<organism evidence="6 7">
    <name type="scientific">Globodera pallida</name>
    <name type="common">Potato cyst nematode worm</name>
    <name type="synonym">Heterodera pallida</name>
    <dbReference type="NCBI Taxonomy" id="36090"/>
    <lineage>
        <taxon>Eukaryota</taxon>
        <taxon>Metazoa</taxon>
        <taxon>Ecdysozoa</taxon>
        <taxon>Nematoda</taxon>
        <taxon>Chromadorea</taxon>
        <taxon>Rhabditida</taxon>
        <taxon>Tylenchina</taxon>
        <taxon>Tylenchomorpha</taxon>
        <taxon>Tylenchoidea</taxon>
        <taxon>Heteroderidae</taxon>
        <taxon>Heteroderinae</taxon>
        <taxon>Globodera</taxon>
    </lineage>
</organism>
<evidence type="ECO:0000313" key="6">
    <source>
        <dbReference type="Proteomes" id="UP000050741"/>
    </source>
</evidence>
<dbReference type="PANTHER" id="PTHR46355:SF1">
    <property type="entry name" value="STING ER EXIT PROTEIN"/>
    <property type="match status" value="1"/>
</dbReference>
<evidence type="ECO:0000256" key="2">
    <source>
        <dbReference type="ARBA" id="ARBA00024205"/>
    </source>
</evidence>
<dbReference type="InterPro" id="IPR029704">
    <property type="entry name" value="STEEP-like"/>
</dbReference>
<keyword evidence="6" id="KW-1185">Reference proteome</keyword>
<reference evidence="7" key="3">
    <citation type="submission" date="2016-06" db="UniProtKB">
        <authorList>
            <consortium name="WormBaseParasite"/>
        </authorList>
    </citation>
    <scope>IDENTIFICATION</scope>
</reference>
<dbReference type="Pfam" id="PF03357">
    <property type="entry name" value="Snf7"/>
    <property type="match status" value="1"/>
</dbReference>
<dbReference type="GO" id="GO:0005737">
    <property type="term" value="C:cytoplasm"/>
    <property type="evidence" value="ECO:0007669"/>
    <property type="project" value="GOC"/>
</dbReference>
<evidence type="ECO:0000259" key="5">
    <source>
        <dbReference type="Pfam" id="PF25809"/>
    </source>
</evidence>
<comment type="similarity">
    <text evidence="2">Belongs to the STEEP1 family.</text>
</comment>
<feature type="domain" description="STEEP1" evidence="5">
    <location>
        <begin position="172"/>
        <end position="245"/>
    </location>
</feature>
<comment type="similarity">
    <text evidence="1">Belongs to the SNF7 family.</text>
</comment>
<dbReference type="InterPro" id="IPR005024">
    <property type="entry name" value="Snf7_fam"/>
</dbReference>
<dbReference type="GO" id="GO:0007034">
    <property type="term" value="P:vacuolar transport"/>
    <property type="evidence" value="ECO:0007669"/>
    <property type="project" value="InterPro"/>
</dbReference>
<dbReference type="Gene3D" id="1.10.287.1060">
    <property type="entry name" value="ESAT-6-like"/>
    <property type="match status" value="1"/>
</dbReference>
<reference evidence="6" key="1">
    <citation type="submission" date="2013-12" db="EMBL/GenBank/DDBJ databases">
        <authorList>
            <person name="Aslett M."/>
        </authorList>
    </citation>
    <scope>NUCLEOTIDE SEQUENCE [LARGE SCALE GENOMIC DNA]</scope>
    <source>
        <strain evidence="6">Lindley</strain>
    </source>
</reference>